<dbReference type="HOGENOM" id="CLU_2376022_0_0_1"/>
<name>G7JZE0_MEDTR</name>
<sequence length="95" mass="10813">MRNSCCKLSKGFCPVSVPVLTWQQNPYPWLPARTKPNLTEFSRFNWVWVWVWVSPISKYGYGTTNGYRGCWKPLGTSNGFGIQLTETISGFMQGA</sequence>
<evidence type="ECO:0000313" key="3">
    <source>
        <dbReference type="Proteomes" id="UP000002051"/>
    </source>
</evidence>
<evidence type="ECO:0000313" key="2">
    <source>
        <dbReference type="EnsemblPlants" id="AES97485"/>
    </source>
</evidence>
<dbReference type="EMBL" id="CM001221">
    <property type="protein sequence ID" value="AES97485.1"/>
    <property type="molecule type" value="Genomic_DNA"/>
</dbReference>
<organism evidence="1 3">
    <name type="scientific">Medicago truncatula</name>
    <name type="common">Barrel medic</name>
    <name type="synonym">Medicago tribuloides</name>
    <dbReference type="NCBI Taxonomy" id="3880"/>
    <lineage>
        <taxon>Eukaryota</taxon>
        <taxon>Viridiplantae</taxon>
        <taxon>Streptophyta</taxon>
        <taxon>Embryophyta</taxon>
        <taxon>Tracheophyta</taxon>
        <taxon>Spermatophyta</taxon>
        <taxon>Magnoliopsida</taxon>
        <taxon>eudicotyledons</taxon>
        <taxon>Gunneridae</taxon>
        <taxon>Pentapetalae</taxon>
        <taxon>rosids</taxon>
        <taxon>fabids</taxon>
        <taxon>Fabales</taxon>
        <taxon>Fabaceae</taxon>
        <taxon>Papilionoideae</taxon>
        <taxon>50 kb inversion clade</taxon>
        <taxon>NPAAA clade</taxon>
        <taxon>Hologalegina</taxon>
        <taxon>IRL clade</taxon>
        <taxon>Trifolieae</taxon>
        <taxon>Medicago</taxon>
    </lineage>
</organism>
<evidence type="ECO:0000313" key="1">
    <source>
        <dbReference type="EMBL" id="AES97485.1"/>
    </source>
</evidence>
<gene>
    <name evidence="1" type="ordered locus">MTR_5g055080</name>
</gene>
<reference evidence="1 3" key="2">
    <citation type="journal article" date="2014" name="BMC Genomics">
        <title>An improved genome release (version Mt4.0) for the model legume Medicago truncatula.</title>
        <authorList>
            <person name="Tang H."/>
            <person name="Krishnakumar V."/>
            <person name="Bidwell S."/>
            <person name="Rosen B."/>
            <person name="Chan A."/>
            <person name="Zhou S."/>
            <person name="Gentzbittel L."/>
            <person name="Childs K.L."/>
            <person name="Yandell M."/>
            <person name="Gundlach H."/>
            <person name="Mayer K.F."/>
            <person name="Schwartz D.C."/>
            <person name="Town C.D."/>
        </authorList>
    </citation>
    <scope>GENOME REANNOTATION</scope>
    <source>
        <strain evidence="2 3">cv. Jemalong A17</strain>
    </source>
</reference>
<protein>
    <submittedName>
        <fullName evidence="1 2">Uncharacterized protein</fullName>
    </submittedName>
</protein>
<accession>G7JZE0</accession>
<dbReference type="EnsemblPlants" id="AES97485">
    <property type="protein sequence ID" value="AES97485"/>
    <property type="gene ID" value="MTR_5g055080"/>
</dbReference>
<proteinExistence type="predicted"/>
<dbReference type="Proteomes" id="UP000002051">
    <property type="component" value="Chromosome 5"/>
</dbReference>
<dbReference type="PaxDb" id="3880-AES97485"/>
<reference evidence="1 3" key="1">
    <citation type="journal article" date="2011" name="Nature">
        <title>The Medicago genome provides insight into the evolution of rhizobial symbioses.</title>
        <authorList>
            <person name="Young N.D."/>
            <person name="Debelle F."/>
            <person name="Oldroyd G.E."/>
            <person name="Geurts R."/>
            <person name="Cannon S.B."/>
            <person name="Udvardi M.K."/>
            <person name="Benedito V.A."/>
            <person name="Mayer K.F."/>
            <person name="Gouzy J."/>
            <person name="Schoof H."/>
            <person name="Van de Peer Y."/>
            <person name="Proost S."/>
            <person name="Cook D.R."/>
            <person name="Meyers B.C."/>
            <person name="Spannagl M."/>
            <person name="Cheung F."/>
            <person name="De Mita S."/>
            <person name="Krishnakumar V."/>
            <person name="Gundlach H."/>
            <person name="Zhou S."/>
            <person name="Mudge J."/>
            <person name="Bharti A.K."/>
            <person name="Murray J.D."/>
            <person name="Naoumkina M.A."/>
            <person name="Rosen B."/>
            <person name="Silverstein K.A."/>
            <person name="Tang H."/>
            <person name="Rombauts S."/>
            <person name="Zhao P.X."/>
            <person name="Zhou P."/>
            <person name="Barbe V."/>
            <person name="Bardou P."/>
            <person name="Bechner M."/>
            <person name="Bellec A."/>
            <person name="Berger A."/>
            <person name="Berges H."/>
            <person name="Bidwell S."/>
            <person name="Bisseling T."/>
            <person name="Choisne N."/>
            <person name="Couloux A."/>
            <person name="Denny R."/>
            <person name="Deshpande S."/>
            <person name="Dai X."/>
            <person name="Doyle J.J."/>
            <person name="Dudez A.M."/>
            <person name="Farmer A.D."/>
            <person name="Fouteau S."/>
            <person name="Franken C."/>
            <person name="Gibelin C."/>
            <person name="Gish J."/>
            <person name="Goldstein S."/>
            <person name="Gonzalez A.J."/>
            <person name="Green P.J."/>
            <person name="Hallab A."/>
            <person name="Hartog M."/>
            <person name="Hua A."/>
            <person name="Humphray S.J."/>
            <person name="Jeong D.H."/>
            <person name="Jing Y."/>
            <person name="Jocker A."/>
            <person name="Kenton S.M."/>
            <person name="Kim D.J."/>
            <person name="Klee K."/>
            <person name="Lai H."/>
            <person name="Lang C."/>
            <person name="Lin S."/>
            <person name="Macmil S.L."/>
            <person name="Magdelenat G."/>
            <person name="Matthews L."/>
            <person name="McCorrison J."/>
            <person name="Monaghan E.L."/>
            <person name="Mun J.H."/>
            <person name="Najar F.Z."/>
            <person name="Nicholson C."/>
            <person name="Noirot C."/>
            <person name="O'Bleness M."/>
            <person name="Paule C.R."/>
            <person name="Poulain J."/>
            <person name="Prion F."/>
            <person name="Qin B."/>
            <person name="Qu C."/>
            <person name="Retzel E.F."/>
            <person name="Riddle C."/>
            <person name="Sallet E."/>
            <person name="Samain S."/>
            <person name="Samson N."/>
            <person name="Sanders I."/>
            <person name="Saurat O."/>
            <person name="Scarpelli C."/>
            <person name="Schiex T."/>
            <person name="Segurens B."/>
            <person name="Severin A.J."/>
            <person name="Sherrier D.J."/>
            <person name="Shi R."/>
            <person name="Sims S."/>
            <person name="Singer S.R."/>
            <person name="Sinharoy S."/>
            <person name="Sterck L."/>
            <person name="Viollet A."/>
            <person name="Wang B.B."/>
            <person name="Wang K."/>
            <person name="Wang M."/>
            <person name="Wang X."/>
            <person name="Warfsmann J."/>
            <person name="Weissenbach J."/>
            <person name="White D.D."/>
            <person name="White J.D."/>
            <person name="Wiley G.B."/>
            <person name="Wincker P."/>
            <person name="Xing Y."/>
            <person name="Yang L."/>
            <person name="Yao Z."/>
            <person name="Ying F."/>
            <person name="Zhai J."/>
            <person name="Zhou L."/>
            <person name="Zuber A."/>
            <person name="Denarie J."/>
            <person name="Dixon R.A."/>
            <person name="May G.D."/>
            <person name="Schwartz D.C."/>
            <person name="Rogers J."/>
            <person name="Quetier F."/>
            <person name="Town C.D."/>
            <person name="Roe B.A."/>
        </authorList>
    </citation>
    <scope>NUCLEOTIDE SEQUENCE [LARGE SCALE GENOMIC DNA]</scope>
    <source>
        <strain evidence="1">A17</strain>
        <strain evidence="2 3">cv. Jemalong A17</strain>
    </source>
</reference>
<reference evidence="2" key="3">
    <citation type="submission" date="2015-04" db="UniProtKB">
        <authorList>
            <consortium name="EnsemblPlants"/>
        </authorList>
    </citation>
    <scope>IDENTIFICATION</scope>
    <source>
        <strain evidence="2">cv. Jemalong A17</strain>
    </source>
</reference>
<keyword evidence="3" id="KW-1185">Reference proteome</keyword>
<dbReference type="AlphaFoldDB" id="G7JZE0"/>